<dbReference type="PANTHER" id="PTHR42973:SF15">
    <property type="entry name" value="FAD-BINDING PCMH-TYPE DOMAIN-CONTAINING PROTEIN"/>
    <property type="match status" value="1"/>
</dbReference>
<protein>
    <recommendedName>
        <fullName evidence="6">FAD-binding PCMH-type domain-containing protein</fullName>
    </recommendedName>
</protein>
<keyword evidence="8" id="KW-1185">Reference proteome</keyword>
<keyword evidence="4" id="KW-0560">Oxidoreductase</keyword>
<dbReference type="PROSITE" id="PS51387">
    <property type="entry name" value="FAD_PCMH"/>
    <property type="match status" value="1"/>
</dbReference>
<dbReference type="Pfam" id="PF08031">
    <property type="entry name" value="BBE"/>
    <property type="match status" value="1"/>
</dbReference>
<keyword evidence="2" id="KW-0285">Flavoprotein</keyword>
<dbReference type="EMBL" id="JAUJFL010000011">
    <property type="protein sequence ID" value="KAK2596535.1"/>
    <property type="molecule type" value="Genomic_DNA"/>
</dbReference>
<dbReference type="SUPFAM" id="SSF56176">
    <property type="entry name" value="FAD-binding/transporter-associated domain-like"/>
    <property type="match status" value="1"/>
</dbReference>
<dbReference type="InterPro" id="IPR006094">
    <property type="entry name" value="Oxid_FAD_bind_N"/>
</dbReference>
<evidence type="ECO:0000256" key="5">
    <source>
        <dbReference type="SAM" id="SignalP"/>
    </source>
</evidence>
<feature type="chain" id="PRO_5042286741" description="FAD-binding PCMH-type domain-containing protein" evidence="5">
    <location>
        <begin position="17"/>
        <end position="514"/>
    </location>
</feature>
<organism evidence="7 8">
    <name type="scientific">Phomopsis amygdali</name>
    <name type="common">Fusicoccum amygdali</name>
    <dbReference type="NCBI Taxonomy" id="1214568"/>
    <lineage>
        <taxon>Eukaryota</taxon>
        <taxon>Fungi</taxon>
        <taxon>Dikarya</taxon>
        <taxon>Ascomycota</taxon>
        <taxon>Pezizomycotina</taxon>
        <taxon>Sordariomycetes</taxon>
        <taxon>Sordariomycetidae</taxon>
        <taxon>Diaporthales</taxon>
        <taxon>Diaporthaceae</taxon>
        <taxon>Diaporthe</taxon>
    </lineage>
</organism>
<dbReference type="GO" id="GO:0016491">
    <property type="term" value="F:oxidoreductase activity"/>
    <property type="evidence" value="ECO:0007669"/>
    <property type="project" value="UniProtKB-KW"/>
</dbReference>
<keyword evidence="3" id="KW-0274">FAD</keyword>
<dbReference type="InterPro" id="IPR036318">
    <property type="entry name" value="FAD-bd_PCMH-like_sf"/>
</dbReference>
<comment type="similarity">
    <text evidence="1">Belongs to the oxygen-dependent FAD-linked oxidoreductase family.</text>
</comment>
<feature type="domain" description="FAD-binding PCMH-type" evidence="6">
    <location>
        <begin position="62"/>
        <end position="234"/>
    </location>
</feature>
<evidence type="ECO:0000256" key="2">
    <source>
        <dbReference type="ARBA" id="ARBA00022630"/>
    </source>
</evidence>
<dbReference type="Gene3D" id="3.30.465.10">
    <property type="match status" value="1"/>
</dbReference>
<dbReference type="PANTHER" id="PTHR42973">
    <property type="entry name" value="BINDING OXIDOREDUCTASE, PUTATIVE (AFU_ORTHOLOGUE AFUA_1G17690)-RELATED"/>
    <property type="match status" value="1"/>
</dbReference>
<name>A0AAD9S1G2_PHOAM</name>
<feature type="signal peptide" evidence="5">
    <location>
        <begin position="1"/>
        <end position="16"/>
    </location>
</feature>
<dbReference type="SUPFAM" id="SSF55103">
    <property type="entry name" value="FAD-linked oxidases, C-terminal domain"/>
    <property type="match status" value="1"/>
</dbReference>
<evidence type="ECO:0000259" key="6">
    <source>
        <dbReference type="PROSITE" id="PS51387"/>
    </source>
</evidence>
<accession>A0AAD9S1G2</accession>
<keyword evidence="5" id="KW-0732">Signal</keyword>
<dbReference type="InterPro" id="IPR050416">
    <property type="entry name" value="FAD-linked_Oxidoreductase"/>
</dbReference>
<evidence type="ECO:0000313" key="7">
    <source>
        <dbReference type="EMBL" id="KAK2596535.1"/>
    </source>
</evidence>
<dbReference type="Gene3D" id="3.40.462.20">
    <property type="match status" value="1"/>
</dbReference>
<dbReference type="InterPro" id="IPR016164">
    <property type="entry name" value="FAD-linked_Oxase-like_C"/>
</dbReference>
<comment type="caution">
    <text evidence="7">The sequence shown here is derived from an EMBL/GenBank/DDBJ whole genome shotgun (WGS) entry which is preliminary data.</text>
</comment>
<gene>
    <name evidence="7" type="ORF">N8I77_013421</name>
</gene>
<dbReference type="InterPro" id="IPR016169">
    <property type="entry name" value="FAD-bd_PCMH_sub2"/>
</dbReference>
<evidence type="ECO:0000256" key="1">
    <source>
        <dbReference type="ARBA" id="ARBA00005466"/>
    </source>
</evidence>
<dbReference type="Proteomes" id="UP001265746">
    <property type="component" value="Unassembled WGS sequence"/>
</dbReference>
<reference evidence="7" key="1">
    <citation type="submission" date="2023-06" db="EMBL/GenBank/DDBJ databases">
        <authorList>
            <person name="Noh H."/>
        </authorList>
    </citation>
    <scope>NUCLEOTIDE SEQUENCE</scope>
    <source>
        <strain evidence="7">DUCC20226</strain>
    </source>
</reference>
<proteinExistence type="inferred from homology"/>
<dbReference type="InterPro" id="IPR012951">
    <property type="entry name" value="BBE"/>
</dbReference>
<evidence type="ECO:0000256" key="3">
    <source>
        <dbReference type="ARBA" id="ARBA00022827"/>
    </source>
</evidence>
<dbReference type="Pfam" id="PF01565">
    <property type="entry name" value="FAD_binding_4"/>
    <property type="match status" value="1"/>
</dbReference>
<evidence type="ECO:0000313" key="8">
    <source>
        <dbReference type="Proteomes" id="UP001265746"/>
    </source>
</evidence>
<dbReference type="AlphaFoldDB" id="A0AAD9S1G2"/>
<evidence type="ECO:0000256" key="4">
    <source>
        <dbReference type="ARBA" id="ARBA00023002"/>
    </source>
</evidence>
<dbReference type="InterPro" id="IPR016166">
    <property type="entry name" value="FAD-bd_PCMH"/>
</dbReference>
<sequence>MRIIVAICFFVKASVASFVPHTFHLTSRQTGLLDCLTNKSVPLTVSTNANWPDYSTTYNIRLQYEPAVIIIPDTTQQISDSVVCASQNGIKVQAKSGGHSYASTSSGGRDGSMIVDLQRFQNVTVDESTGIAAVGGGLRLGNMALTLNDKGRALAHGTCAGVGVGGHFTLGGYGYTSRAWGMGLDQIVGLDVVKADGSIVHASENKNSDLYYVMRGAGPSFGIVTTLYFQTQPAPAITTYFGFSFPGAAPATSIDTAVSSFIHLQDVAQNTSVITRNLSFGVTLGANGFQVRGVYLGSASDFNSTISPELLRGLPQPEMPVTVQELEWRSNLELLNGGSLAVSTTEPYRARDNFFAKSVAVPEPGFSKAALTSYLTYIANQGGNPPSPVSWFAIVNLDGGSDSQINARDANFSAYGHRNLMWTVQNYGFVGADQTFPDAGIDFMNGLNEAITDVLAGEGVEYGAYINYADPSLAAEEANRLYYGDELVTRLKGLKAVLDPDNIFAHPQSIIPSS</sequence>
<dbReference type="GO" id="GO:0071949">
    <property type="term" value="F:FAD binding"/>
    <property type="evidence" value="ECO:0007669"/>
    <property type="project" value="InterPro"/>
</dbReference>